<gene>
    <name evidence="2" type="ORF">EPI10_030136</name>
</gene>
<reference evidence="2" key="1">
    <citation type="submission" date="2019-08" db="EMBL/GenBank/DDBJ databases">
        <authorList>
            <person name="Liu F."/>
        </authorList>
    </citation>
    <scope>NUCLEOTIDE SEQUENCE [LARGE SCALE GENOMIC DNA]</scope>
    <source>
        <strain evidence="2">PA1801</strain>
        <tissue evidence="2">Leaf</tissue>
    </source>
</reference>
<dbReference type="Gene3D" id="1.10.1520.10">
    <property type="entry name" value="Ribonuclease III domain"/>
    <property type="match status" value="1"/>
</dbReference>
<proteinExistence type="predicted"/>
<comment type="caution">
    <text evidence="2">The sequence shown here is derived from an EMBL/GenBank/DDBJ whole genome shotgun (WGS) entry which is preliminary data.</text>
</comment>
<dbReference type="PANTHER" id="PTHR14950:SF46">
    <property type="entry name" value="ENDORIBONUCLEASE DICER HOMOLOG 3"/>
    <property type="match status" value="1"/>
</dbReference>
<dbReference type="GO" id="GO:0004525">
    <property type="term" value="F:ribonuclease III activity"/>
    <property type="evidence" value="ECO:0007669"/>
    <property type="project" value="InterPro"/>
</dbReference>
<evidence type="ECO:0000256" key="1">
    <source>
        <dbReference type="ARBA" id="ARBA00022801"/>
    </source>
</evidence>
<dbReference type="GO" id="GO:0003723">
    <property type="term" value="F:RNA binding"/>
    <property type="evidence" value="ECO:0007669"/>
    <property type="project" value="TreeGrafter"/>
</dbReference>
<keyword evidence="3" id="KW-1185">Reference proteome</keyword>
<dbReference type="OrthoDB" id="1748125at2759"/>
<dbReference type="GO" id="GO:0030422">
    <property type="term" value="P:siRNA processing"/>
    <property type="evidence" value="ECO:0007669"/>
    <property type="project" value="TreeGrafter"/>
</dbReference>
<sequence>MQVHVAVRNDLHNHLRHCSTLLLDQISDYAQSFPESWDTTRSVPGIKGPKALGDLIESIIAAILIDTNLNLDEVWRIVEPLLSLIVTPDKLELPPLRELNELCDSLGVFHKGKVC</sequence>
<dbReference type="PANTHER" id="PTHR14950">
    <property type="entry name" value="DICER-RELATED"/>
    <property type="match status" value="1"/>
</dbReference>
<dbReference type="SUPFAM" id="SSF69065">
    <property type="entry name" value="RNase III domain-like"/>
    <property type="match status" value="1"/>
</dbReference>
<evidence type="ECO:0000313" key="3">
    <source>
        <dbReference type="Proteomes" id="UP000325315"/>
    </source>
</evidence>
<dbReference type="GO" id="GO:0005737">
    <property type="term" value="C:cytoplasm"/>
    <property type="evidence" value="ECO:0007669"/>
    <property type="project" value="TreeGrafter"/>
</dbReference>
<dbReference type="InterPro" id="IPR036389">
    <property type="entry name" value="RNase_III_sf"/>
</dbReference>
<name>A0A5B6WYM6_9ROSI</name>
<dbReference type="EMBL" id="SMMG02000001">
    <property type="protein sequence ID" value="KAA3486194.1"/>
    <property type="molecule type" value="Genomic_DNA"/>
</dbReference>
<keyword evidence="1" id="KW-0378">Hydrolase</keyword>
<evidence type="ECO:0000313" key="2">
    <source>
        <dbReference type="EMBL" id="KAA3486194.1"/>
    </source>
</evidence>
<accession>A0A5B6WYM6</accession>
<organism evidence="2 3">
    <name type="scientific">Gossypium australe</name>
    <dbReference type="NCBI Taxonomy" id="47621"/>
    <lineage>
        <taxon>Eukaryota</taxon>
        <taxon>Viridiplantae</taxon>
        <taxon>Streptophyta</taxon>
        <taxon>Embryophyta</taxon>
        <taxon>Tracheophyta</taxon>
        <taxon>Spermatophyta</taxon>
        <taxon>Magnoliopsida</taxon>
        <taxon>eudicotyledons</taxon>
        <taxon>Gunneridae</taxon>
        <taxon>Pentapetalae</taxon>
        <taxon>rosids</taxon>
        <taxon>malvids</taxon>
        <taxon>Malvales</taxon>
        <taxon>Malvaceae</taxon>
        <taxon>Malvoideae</taxon>
        <taxon>Gossypium</taxon>
    </lineage>
</organism>
<dbReference type="AlphaFoldDB" id="A0A5B6WYM6"/>
<dbReference type="Proteomes" id="UP000325315">
    <property type="component" value="Unassembled WGS sequence"/>
</dbReference>
<dbReference type="GO" id="GO:0005634">
    <property type="term" value="C:nucleus"/>
    <property type="evidence" value="ECO:0007669"/>
    <property type="project" value="TreeGrafter"/>
</dbReference>
<protein>
    <submittedName>
        <fullName evidence="2">Endoribonuclease Dicer-like protein 3-like</fullName>
    </submittedName>
</protein>